<sequence length="354" mass="39032">MRKTFPGVIRRRNLFCNQYAEVYRRRLLAPLVEADDLGLAARFRLDDRGLILVFLFVLLLVLVEILRLEAQAELDRGVDEGVHGIEGDIERLGAVAEVQGDREAVIGDGEILEPVLDHHGHFLGVARLQPLGHLDFGVAGVEGDEEVMRAGQAVFRDIGQHGLDQAAHGFVHEVAVVDCAHRVDPFLCAQHRGFGAQGKRGRGRALVQMFARKAQRQRVGRQHADTLEKGEHVEMVVRLGDLVALEAQRDLRRQFKRRMRLGGAAADQHQRPQPLVILEMAQVGDRGLGDHLLESGDQLGEIGRAQLEPGHDAGSEEIFGIERADLGIGAADPDPLEPVIENLQLVHLSHCLVS</sequence>
<reference evidence="2" key="1">
    <citation type="submission" date="2019-08" db="EMBL/GenBank/DDBJ databases">
        <authorList>
            <person name="Kucharzyk K."/>
            <person name="Murdoch R.W."/>
            <person name="Higgins S."/>
            <person name="Loffler F."/>
        </authorList>
    </citation>
    <scope>NUCLEOTIDE SEQUENCE</scope>
</reference>
<keyword evidence="1" id="KW-0812">Transmembrane</keyword>
<proteinExistence type="predicted"/>
<comment type="caution">
    <text evidence="2">The sequence shown here is derived from an EMBL/GenBank/DDBJ whole genome shotgun (WGS) entry which is preliminary data.</text>
</comment>
<organism evidence="2">
    <name type="scientific">bioreactor metagenome</name>
    <dbReference type="NCBI Taxonomy" id="1076179"/>
    <lineage>
        <taxon>unclassified sequences</taxon>
        <taxon>metagenomes</taxon>
        <taxon>ecological metagenomes</taxon>
    </lineage>
</organism>
<evidence type="ECO:0000313" key="2">
    <source>
        <dbReference type="EMBL" id="MPL92607.1"/>
    </source>
</evidence>
<name>A0A644VMX1_9ZZZZ</name>
<protein>
    <submittedName>
        <fullName evidence="2">Uncharacterized protein</fullName>
    </submittedName>
</protein>
<keyword evidence="1" id="KW-1133">Transmembrane helix</keyword>
<dbReference type="AlphaFoldDB" id="A0A644VMX1"/>
<feature type="transmembrane region" description="Helical" evidence="1">
    <location>
        <begin position="49"/>
        <end position="68"/>
    </location>
</feature>
<dbReference type="EMBL" id="VSSQ01000364">
    <property type="protein sequence ID" value="MPL92607.1"/>
    <property type="molecule type" value="Genomic_DNA"/>
</dbReference>
<gene>
    <name evidence="2" type="ORF">SDC9_38718</name>
</gene>
<keyword evidence="1" id="KW-0472">Membrane</keyword>
<accession>A0A644VMX1</accession>
<evidence type="ECO:0000256" key="1">
    <source>
        <dbReference type="SAM" id="Phobius"/>
    </source>
</evidence>